<reference evidence="1 2" key="1">
    <citation type="submission" date="2018-12" db="EMBL/GenBank/DDBJ databases">
        <title>Hymenobacter gummosus sp. nov., isolated from a spring.</title>
        <authorList>
            <person name="Nie L."/>
        </authorList>
    </citation>
    <scope>NUCLEOTIDE SEQUENCE [LARGE SCALE GENOMIC DNA]</scope>
    <source>
        <strain evidence="1 2">KCTC 52166</strain>
    </source>
</reference>
<sequence>MKSWFIPANLLAAALLSVGCQHDSAVVRPVAGAPAVTAVSYHPAATTTRADADARTAERLAYAEDLLRHKNTRQLPSHLRRRRYQSLKQLHAYRTAAQFPVLPAYSGQRQPCLRDAEGRVDALGYLMQQSGSPALLEQLSRQYPGTRIETIKDAGLKHWVQMSGLTLEECALIQGVN</sequence>
<dbReference type="AlphaFoldDB" id="A0A3S0IPF8"/>
<evidence type="ECO:0000313" key="1">
    <source>
        <dbReference type="EMBL" id="RTQ50647.1"/>
    </source>
</evidence>
<dbReference type="RefSeq" id="WP_126692715.1">
    <property type="nucleotide sequence ID" value="NZ_RXOF01000004.1"/>
</dbReference>
<organism evidence="1 2">
    <name type="scientific">Hymenobacter gummosus</name>
    <dbReference type="NCBI Taxonomy" id="1776032"/>
    <lineage>
        <taxon>Bacteria</taxon>
        <taxon>Pseudomonadati</taxon>
        <taxon>Bacteroidota</taxon>
        <taxon>Cytophagia</taxon>
        <taxon>Cytophagales</taxon>
        <taxon>Hymenobacteraceae</taxon>
        <taxon>Hymenobacter</taxon>
    </lineage>
</organism>
<dbReference type="Proteomes" id="UP000282184">
    <property type="component" value="Unassembled WGS sequence"/>
</dbReference>
<comment type="caution">
    <text evidence="1">The sequence shown here is derived from an EMBL/GenBank/DDBJ whole genome shotgun (WGS) entry which is preliminary data.</text>
</comment>
<proteinExistence type="predicted"/>
<evidence type="ECO:0000313" key="2">
    <source>
        <dbReference type="Proteomes" id="UP000282184"/>
    </source>
</evidence>
<dbReference type="OrthoDB" id="1466022at2"/>
<gene>
    <name evidence="1" type="ORF">EJV47_08410</name>
</gene>
<dbReference type="PROSITE" id="PS51257">
    <property type="entry name" value="PROKAR_LIPOPROTEIN"/>
    <property type="match status" value="1"/>
</dbReference>
<dbReference type="EMBL" id="RXOF01000004">
    <property type="protein sequence ID" value="RTQ50647.1"/>
    <property type="molecule type" value="Genomic_DNA"/>
</dbReference>
<keyword evidence="2" id="KW-1185">Reference proteome</keyword>
<accession>A0A3S0IPF8</accession>
<name>A0A3S0IPF8_9BACT</name>
<protein>
    <submittedName>
        <fullName evidence="1">Uncharacterized protein</fullName>
    </submittedName>
</protein>